<sequence length="243" mass="25763">MTQLRNPPDRDTESSAGATNRHPRRAILRAALLGVAGTAASSALNACTDSPTASPDAPPTSPGAGSESRGTVLLAYYSRAGENYFNGGRKRLTVGNTEVVTGLIGRLIGCDVHRIEASDPYPDDYDPTVARNVREQEANARPAIANPLNSIERYDTVLLGSPIWNVRAPMIMTTFVEGLDFAGKTVHPLTTYAVSGLGTTERDYAASCKGAKLGEGLAVRGEEVADAEPAVEAWLRRIGLLAR</sequence>
<dbReference type="Pfam" id="PF12682">
    <property type="entry name" value="Flavodoxin_4"/>
    <property type="match status" value="1"/>
</dbReference>
<dbReference type="SUPFAM" id="SSF52218">
    <property type="entry name" value="Flavoproteins"/>
    <property type="match status" value="1"/>
</dbReference>
<comment type="caution">
    <text evidence="3">The sequence shown here is derived from an EMBL/GenBank/DDBJ whole genome shotgun (WGS) entry which is preliminary data.</text>
</comment>
<accession>A0ABW1H9W9</accession>
<dbReference type="RefSeq" id="WP_377514707.1">
    <property type="nucleotide sequence ID" value="NZ_JBHSQS010000017.1"/>
</dbReference>
<gene>
    <name evidence="3" type="ORF">ACFQGL_24315</name>
</gene>
<feature type="domain" description="Flavodoxin-like" evidence="2">
    <location>
        <begin position="95"/>
        <end position="225"/>
    </location>
</feature>
<name>A0ABW1H9W9_9ACTN</name>
<dbReference type="EMBL" id="JBHSQS010000017">
    <property type="protein sequence ID" value="MFC5926465.1"/>
    <property type="molecule type" value="Genomic_DNA"/>
</dbReference>
<evidence type="ECO:0000256" key="1">
    <source>
        <dbReference type="SAM" id="MobiDB-lite"/>
    </source>
</evidence>
<dbReference type="InterPro" id="IPR008254">
    <property type="entry name" value="Flavodoxin/NO_synth"/>
</dbReference>
<feature type="region of interest" description="Disordered" evidence="1">
    <location>
        <begin position="46"/>
        <end position="68"/>
    </location>
</feature>
<feature type="region of interest" description="Disordered" evidence="1">
    <location>
        <begin position="1"/>
        <end position="24"/>
    </location>
</feature>
<dbReference type="PANTHER" id="PTHR39201:SF1">
    <property type="entry name" value="FLAVODOXIN-LIKE DOMAIN-CONTAINING PROTEIN"/>
    <property type="match status" value="1"/>
</dbReference>
<protein>
    <submittedName>
        <fullName evidence="3">Flavodoxin</fullName>
    </submittedName>
</protein>
<dbReference type="Gene3D" id="3.40.50.360">
    <property type="match status" value="1"/>
</dbReference>
<evidence type="ECO:0000259" key="2">
    <source>
        <dbReference type="Pfam" id="PF12682"/>
    </source>
</evidence>
<dbReference type="InterPro" id="IPR029039">
    <property type="entry name" value="Flavoprotein-like_sf"/>
</dbReference>
<dbReference type="PANTHER" id="PTHR39201">
    <property type="entry name" value="EXPORTED PROTEIN-RELATED"/>
    <property type="match status" value="1"/>
</dbReference>
<proteinExistence type="predicted"/>
<organism evidence="3 4">
    <name type="scientific">Micromonospora vulcania</name>
    <dbReference type="NCBI Taxonomy" id="1441873"/>
    <lineage>
        <taxon>Bacteria</taxon>
        <taxon>Bacillati</taxon>
        <taxon>Actinomycetota</taxon>
        <taxon>Actinomycetes</taxon>
        <taxon>Micromonosporales</taxon>
        <taxon>Micromonosporaceae</taxon>
        <taxon>Micromonospora</taxon>
    </lineage>
</organism>
<reference evidence="4" key="1">
    <citation type="journal article" date="2019" name="Int. J. Syst. Evol. Microbiol.">
        <title>The Global Catalogue of Microorganisms (GCM) 10K type strain sequencing project: providing services to taxonomists for standard genome sequencing and annotation.</title>
        <authorList>
            <consortium name="The Broad Institute Genomics Platform"/>
            <consortium name="The Broad Institute Genome Sequencing Center for Infectious Disease"/>
            <person name="Wu L."/>
            <person name="Ma J."/>
        </authorList>
    </citation>
    <scope>NUCLEOTIDE SEQUENCE [LARGE SCALE GENOMIC DNA]</scope>
    <source>
        <strain evidence="4">CGMCC 4.7144</strain>
    </source>
</reference>
<evidence type="ECO:0000313" key="4">
    <source>
        <dbReference type="Proteomes" id="UP001596226"/>
    </source>
</evidence>
<evidence type="ECO:0000313" key="3">
    <source>
        <dbReference type="EMBL" id="MFC5926465.1"/>
    </source>
</evidence>
<dbReference type="Proteomes" id="UP001596226">
    <property type="component" value="Unassembled WGS sequence"/>
</dbReference>
<keyword evidence="4" id="KW-1185">Reference proteome</keyword>